<evidence type="ECO:0000313" key="1">
    <source>
        <dbReference type="EMBL" id="SFQ78964.1"/>
    </source>
</evidence>
<gene>
    <name evidence="1" type="ORF">SAMN02745910_03495</name>
</gene>
<organism evidence="1 2">
    <name type="scientific">Priestia endophytica DSM 13796</name>
    <dbReference type="NCBI Taxonomy" id="1121089"/>
    <lineage>
        <taxon>Bacteria</taxon>
        <taxon>Bacillati</taxon>
        <taxon>Bacillota</taxon>
        <taxon>Bacilli</taxon>
        <taxon>Bacillales</taxon>
        <taxon>Bacillaceae</taxon>
        <taxon>Priestia</taxon>
    </lineage>
</organism>
<dbReference type="Proteomes" id="UP000182762">
    <property type="component" value="Unassembled WGS sequence"/>
</dbReference>
<dbReference type="RefSeq" id="WP_061805831.1">
    <property type="nucleotide sequence ID" value="NZ_FOXX01000009.1"/>
</dbReference>
<protein>
    <recommendedName>
        <fullName evidence="3">Antitoxin VbhA domain-containing protein</fullName>
    </recommendedName>
</protein>
<dbReference type="InterPro" id="IPR033788">
    <property type="entry name" value="VbhA-like"/>
</dbReference>
<dbReference type="EMBL" id="FOXX01000009">
    <property type="protein sequence ID" value="SFQ78964.1"/>
    <property type="molecule type" value="Genomic_DNA"/>
</dbReference>
<evidence type="ECO:0008006" key="3">
    <source>
        <dbReference type="Google" id="ProtNLM"/>
    </source>
</evidence>
<dbReference type="CDD" id="cd11586">
    <property type="entry name" value="VbhA_like"/>
    <property type="match status" value="1"/>
</dbReference>
<keyword evidence="2" id="KW-1185">Reference proteome</keyword>
<reference evidence="1 2" key="1">
    <citation type="submission" date="2016-10" db="EMBL/GenBank/DDBJ databases">
        <authorList>
            <person name="Varghese N."/>
            <person name="Submissions S."/>
        </authorList>
    </citation>
    <scope>NUCLEOTIDE SEQUENCE [LARGE SCALE GENOMIC DNA]</scope>
    <source>
        <strain evidence="1 2">DSM 13796</strain>
    </source>
</reference>
<evidence type="ECO:0000313" key="2">
    <source>
        <dbReference type="Proteomes" id="UP000182762"/>
    </source>
</evidence>
<name>A0A1I6BDJ1_9BACI</name>
<comment type="caution">
    <text evidence="1">The sequence shown here is derived from an EMBL/GenBank/DDBJ whole genome shotgun (WGS) entry which is preliminary data.</text>
</comment>
<dbReference type="GeneID" id="93712091"/>
<sequence length="63" mass="7367">MNINKNFDFDRAMGNVKANFAVEGLEFTDEKVELIHRRFTGEITEEEFKKMVMEMHGENLDIG</sequence>
<accession>A0A1I6BDJ1</accession>
<proteinExistence type="predicted"/>